<feature type="transmembrane region" description="Helical" evidence="2">
    <location>
        <begin position="28"/>
        <end position="46"/>
    </location>
</feature>
<dbReference type="Pfam" id="PF26592">
    <property type="entry name" value="PrgI_like"/>
    <property type="match status" value="1"/>
</dbReference>
<dbReference type="Proteomes" id="UP001156102">
    <property type="component" value="Unassembled WGS sequence"/>
</dbReference>
<dbReference type="InterPro" id="IPR058597">
    <property type="entry name" value="PrgI-like_dom"/>
</dbReference>
<dbReference type="EMBL" id="JANCLT010000004">
    <property type="protein sequence ID" value="MCP8968948.1"/>
    <property type="molecule type" value="Genomic_DNA"/>
</dbReference>
<dbReference type="RefSeq" id="WP_254758855.1">
    <property type="nucleotide sequence ID" value="NZ_JANCLT010000004.1"/>
</dbReference>
<evidence type="ECO:0000313" key="5">
    <source>
        <dbReference type="Proteomes" id="UP001156102"/>
    </source>
</evidence>
<dbReference type="AlphaFoldDB" id="A0AA41X9V1"/>
<keyword evidence="2" id="KW-1133">Transmembrane helix</keyword>
<gene>
    <name evidence="4" type="ORF">NK662_10400</name>
</gene>
<keyword evidence="5" id="KW-1185">Reference proteome</keyword>
<sequence length="132" mass="15042">MREKEEYTIPDNVRGHFEVAPNVSLKDLLYFVPGLLIVIPVLLMPVSMYVKIPAATICLAVSGVLVYLRPVRENIPFWQHVRELLRFAVRQRMYTYRKEEWGDVEQLESETGRAEAAAAREGGAGSHSRTRA</sequence>
<keyword evidence="2" id="KW-0812">Transmembrane</keyword>
<evidence type="ECO:0000256" key="1">
    <source>
        <dbReference type="SAM" id="MobiDB-lite"/>
    </source>
</evidence>
<evidence type="ECO:0000256" key="2">
    <source>
        <dbReference type="SAM" id="Phobius"/>
    </source>
</evidence>
<evidence type="ECO:0000313" key="4">
    <source>
        <dbReference type="EMBL" id="MCP8968948.1"/>
    </source>
</evidence>
<comment type="caution">
    <text evidence="4">The sequence shown here is derived from an EMBL/GenBank/DDBJ whole genome shotgun (WGS) entry which is preliminary data.</text>
</comment>
<reference evidence="4" key="1">
    <citation type="submission" date="2022-07" db="EMBL/GenBank/DDBJ databases">
        <authorList>
            <person name="Li W.-J."/>
            <person name="Deng Q.-Q."/>
        </authorList>
    </citation>
    <scope>NUCLEOTIDE SEQUENCE</scope>
    <source>
        <strain evidence="4">SYSU M60031</strain>
    </source>
</reference>
<protein>
    <recommendedName>
        <fullName evidence="3">PrgI-like domain-containing protein</fullName>
    </recommendedName>
</protein>
<name>A0AA41X9V1_9BACI</name>
<feature type="region of interest" description="Disordered" evidence="1">
    <location>
        <begin position="104"/>
        <end position="132"/>
    </location>
</feature>
<organism evidence="4 5">
    <name type="scientific">Ectobacillus ponti</name>
    <dbReference type="NCBI Taxonomy" id="2961894"/>
    <lineage>
        <taxon>Bacteria</taxon>
        <taxon>Bacillati</taxon>
        <taxon>Bacillota</taxon>
        <taxon>Bacilli</taxon>
        <taxon>Bacillales</taxon>
        <taxon>Bacillaceae</taxon>
        <taxon>Ectobacillus</taxon>
    </lineage>
</organism>
<feature type="domain" description="PrgI-like" evidence="3">
    <location>
        <begin position="22"/>
        <end position="95"/>
    </location>
</feature>
<keyword evidence="2" id="KW-0472">Membrane</keyword>
<proteinExistence type="predicted"/>
<accession>A0AA41X9V1</accession>
<evidence type="ECO:0000259" key="3">
    <source>
        <dbReference type="Pfam" id="PF26592"/>
    </source>
</evidence>